<dbReference type="OrthoDB" id="8880842at2759"/>
<dbReference type="GO" id="GO:0035804">
    <property type="term" value="F:structural constituent of egg coat"/>
    <property type="evidence" value="ECO:0007669"/>
    <property type="project" value="UniProtKB-UniRule"/>
</dbReference>
<name>A0A6P7K803_9TELE</name>
<evidence type="ECO:0000256" key="13">
    <source>
        <dbReference type="ARBA" id="ARBA00023180"/>
    </source>
</evidence>
<evidence type="ECO:0000256" key="3">
    <source>
        <dbReference type="ARBA" id="ARBA00017980"/>
    </source>
</evidence>
<dbReference type="PANTHER" id="PTHR11576">
    <property type="entry name" value="ZONA PELLUCIDA SPERM-BINDING PROTEIN 3"/>
    <property type="match status" value="1"/>
</dbReference>
<keyword evidence="6 14" id="KW-0272">Extracellular matrix</keyword>
<reference evidence="18" key="1">
    <citation type="submission" date="2025-08" db="UniProtKB">
        <authorList>
            <consortium name="RefSeq"/>
        </authorList>
    </citation>
    <scope>IDENTIFICATION</scope>
</reference>
<evidence type="ECO:0000256" key="6">
    <source>
        <dbReference type="ARBA" id="ARBA00022530"/>
    </source>
</evidence>
<comment type="domain">
    <text evidence="14">The ZP domain is involved in the polymerization of the ZP proteins to form the zona pellucida.</text>
</comment>
<keyword evidence="4 14" id="KW-1003">Cell membrane</keyword>
<evidence type="ECO:0000256" key="12">
    <source>
        <dbReference type="ARBA" id="ARBA00023157"/>
    </source>
</evidence>
<dbReference type="FunFam" id="2.60.40.4100:FF:000002">
    <property type="entry name" value="Zona pellucida sperm-binding protein 3"/>
    <property type="match status" value="1"/>
</dbReference>
<evidence type="ECO:0000256" key="10">
    <source>
        <dbReference type="ARBA" id="ARBA00022989"/>
    </source>
</evidence>
<evidence type="ECO:0000256" key="7">
    <source>
        <dbReference type="ARBA" id="ARBA00022685"/>
    </source>
</evidence>
<evidence type="ECO:0000259" key="16">
    <source>
        <dbReference type="PROSITE" id="PS51034"/>
    </source>
</evidence>
<feature type="compositionally biased region" description="Polar residues" evidence="15">
    <location>
        <begin position="328"/>
        <end position="337"/>
    </location>
</feature>
<accession>A0A6P7K803</accession>
<evidence type="ECO:0000256" key="1">
    <source>
        <dbReference type="ARBA" id="ARBA00004498"/>
    </source>
</evidence>
<dbReference type="AlphaFoldDB" id="A0A6P7K803"/>
<dbReference type="Gene3D" id="2.60.40.4100">
    <property type="entry name" value="Zona pellucida, ZP-C domain"/>
    <property type="match status" value="1"/>
</dbReference>
<evidence type="ECO:0000256" key="11">
    <source>
        <dbReference type="ARBA" id="ARBA00023136"/>
    </source>
</evidence>
<gene>
    <name evidence="18" type="primary">LOC114451168</name>
</gene>
<feature type="region of interest" description="Disordered" evidence="15">
    <location>
        <begin position="325"/>
        <end position="345"/>
    </location>
</feature>
<keyword evidence="13" id="KW-0325">Glycoprotein</keyword>
<evidence type="ECO:0000313" key="17">
    <source>
        <dbReference type="Proteomes" id="UP000515145"/>
    </source>
</evidence>
<evidence type="ECO:0000256" key="14">
    <source>
        <dbReference type="RuleBase" id="RU367066"/>
    </source>
</evidence>
<dbReference type="GO" id="GO:2000344">
    <property type="term" value="P:positive regulation of acrosome reaction"/>
    <property type="evidence" value="ECO:0007669"/>
    <property type="project" value="UniProtKB-UniRule"/>
</dbReference>
<dbReference type="PROSITE" id="PS51034">
    <property type="entry name" value="ZP_2"/>
    <property type="match status" value="1"/>
</dbReference>
<organism evidence="17 18">
    <name type="scientific">Parambassis ranga</name>
    <name type="common">Indian glassy fish</name>
    <dbReference type="NCBI Taxonomy" id="210632"/>
    <lineage>
        <taxon>Eukaryota</taxon>
        <taxon>Metazoa</taxon>
        <taxon>Chordata</taxon>
        <taxon>Craniata</taxon>
        <taxon>Vertebrata</taxon>
        <taxon>Euteleostomi</taxon>
        <taxon>Actinopterygii</taxon>
        <taxon>Neopterygii</taxon>
        <taxon>Teleostei</taxon>
        <taxon>Neoteleostei</taxon>
        <taxon>Acanthomorphata</taxon>
        <taxon>Ovalentaria</taxon>
        <taxon>Ambassidae</taxon>
        <taxon>Parambassis</taxon>
    </lineage>
</organism>
<dbReference type="GO" id="GO:0007339">
    <property type="term" value="P:binding of sperm to zona pellucida"/>
    <property type="evidence" value="ECO:0007669"/>
    <property type="project" value="UniProtKB-UniRule"/>
</dbReference>
<dbReference type="GO" id="GO:0035803">
    <property type="term" value="P:egg coat formation"/>
    <property type="evidence" value="ECO:0007669"/>
    <property type="project" value="UniProtKB-UniRule"/>
</dbReference>
<evidence type="ECO:0000256" key="9">
    <source>
        <dbReference type="ARBA" id="ARBA00022729"/>
    </source>
</evidence>
<evidence type="ECO:0000256" key="15">
    <source>
        <dbReference type="SAM" id="MobiDB-lite"/>
    </source>
</evidence>
<dbReference type="GO" id="GO:0005886">
    <property type="term" value="C:plasma membrane"/>
    <property type="evidence" value="ECO:0007669"/>
    <property type="project" value="UniProtKB-SubCell"/>
</dbReference>
<keyword evidence="17" id="KW-1185">Reference proteome</keyword>
<dbReference type="InterPro" id="IPR001507">
    <property type="entry name" value="ZP_dom"/>
</dbReference>
<dbReference type="Proteomes" id="UP000515145">
    <property type="component" value="Chromosome 18"/>
</dbReference>
<comment type="subcellular location">
    <subcellularLocation>
        <location evidence="1">Secreted</location>
        <location evidence="1">Extracellular space</location>
        <location evidence="1">Extracellular matrix</location>
    </subcellularLocation>
    <subcellularLocation>
        <location evidence="14">Zona pellucida</location>
    </subcellularLocation>
    <subcellularLocation>
        <location evidence="14">Cell membrane</location>
        <topology evidence="14">Single-pass type I membrane protein</topology>
    </subcellularLocation>
</comment>
<dbReference type="InterPro" id="IPR048290">
    <property type="entry name" value="ZP_chr"/>
</dbReference>
<dbReference type="PRINTS" id="PR00023">
    <property type="entry name" value="ZPELLUCIDA"/>
</dbReference>
<proteinExistence type="inferred from homology"/>
<keyword evidence="9 14" id="KW-0732">Signal</keyword>
<dbReference type="SMART" id="SM00241">
    <property type="entry name" value="ZP"/>
    <property type="match status" value="1"/>
</dbReference>
<dbReference type="GeneID" id="114451168"/>
<comment type="similarity">
    <text evidence="2 14">Belongs to the ZP domain family. ZPC subfamily.</text>
</comment>
<evidence type="ECO:0000256" key="4">
    <source>
        <dbReference type="ARBA" id="ARBA00022475"/>
    </source>
</evidence>
<feature type="domain" description="ZP" evidence="16">
    <location>
        <begin position="27"/>
        <end position="298"/>
    </location>
</feature>
<evidence type="ECO:0000256" key="2">
    <source>
        <dbReference type="ARBA" id="ARBA00006735"/>
    </source>
</evidence>
<keyword evidence="5 14" id="KW-0964">Secreted</keyword>
<dbReference type="InterPro" id="IPR055355">
    <property type="entry name" value="ZP-C"/>
</dbReference>
<comment type="PTM">
    <text evidence="14">Proteolytically cleaved before the transmembrane segment to yield the secreted ectodomain incorporated in the zona pellucida.</text>
</comment>
<keyword evidence="12 14" id="KW-1015">Disulfide bond</keyword>
<dbReference type="GO" id="GO:0032190">
    <property type="term" value="F:acrosin binding"/>
    <property type="evidence" value="ECO:0007669"/>
    <property type="project" value="TreeGrafter"/>
</dbReference>
<dbReference type="FunFam" id="2.60.40.3210:FF:000001">
    <property type="entry name" value="Zona pellucida sperm-binding protein 3"/>
    <property type="match status" value="1"/>
</dbReference>
<keyword evidence="8" id="KW-0812">Transmembrane</keyword>
<protein>
    <recommendedName>
        <fullName evidence="3 14">Zona pellucida sperm-binding protein 3</fullName>
    </recommendedName>
</protein>
<dbReference type="GO" id="GO:0035805">
    <property type="term" value="C:egg coat"/>
    <property type="evidence" value="ECO:0007669"/>
    <property type="project" value="UniProtKB-SubCell"/>
</dbReference>
<dbReference type="InterPro" id="IPR055356">
    <property type="entry name" value="ZP-N"/>
</dbReference>
<evidence type="ECO:0000256" key="8">
    <source>
        <dbReference type="ARBA" id="ARBA00022692"/>
    </source>
</evidence>
<evidence type="ECO:0000313" key="18">
    <source>
        <dbReference type="RefSeq" id="XP_028285545.1"/>
    </source>
</evidence>
<dbReference type="RefSeq" id="XP_028285545.1">
    <property type="nucleotide sequence ID" value="XM_028429744.1"/>
</dbReference>
<keyword evidence="11" id="KW-0472">Membrane</keyword>
<evidence type="ECO:0000256" key="5">
    <source>
        <dbReference type="ARBA" id="ARBA00022525"/>
    </source>
</evidence>
<sequence length="367" mass="41146">MTSFAVFEGSTAHLHFGARKSDWLEIHCGEVKVRITVKRQFFRERGIPFKPEYLRLGANRTRRSSSCSPKGPTTGSELVISTGLRQCGTESRVHGEWLVYSNQLFLFPALVSTSSGSVIVRGAATVIPVECHYKRKLKVNGGPLRPTWVPMTSTVSVFGLLHFSLRIMADGCNSLRNSSIYQQGEAVFLEASVEAPLHPPLTLYVDSCVATLKPDPLSTPSYKFITNHGCHVDSVLQSSSSKFLLRQKYNRLCFSVQAFRFSQKPVEQMFISCHLRATLKQSPHNHTDKACFFHRPTHSWQATEGDSALCDCCDSADCFRLTGERRSGQTGHTTQPQTEKKHEEDKTIGPLHIMHSFHWANHLSVNH</sequence>
<dbReference type="InterPro" id="IPR042235">
    <property type="entry name" value="ZP-C_dom"/>
</dbReference>
<dbReference type="PANTHER" id="PTHR11576:SF2">
    <property type="entry name" value="ZONA PELLUCIDA SPERM-BINDING PROTEIN 3"/>
    <property type="match status" value="1"/>
</dbReference>
<dbReference type="Pfam" id="PF00100">
    <property type="entry name" value="Zona_pellucida"/>
    <property type="match status" value="1"/>
</dbReference>
<dbReference type="InParanoid" id="A0A6P7K803"/>
<comment type="function">
    <text evidence="14">Component of the zona pellucida, an extracellular matrix surrounding oocytes which mediates sperm binding, induction of the acrosome reaction and prevents post-fertilization polyspermy. The zona pellucida is composed of 3 to 4 glycoproteins, ZP1, ZP2, ZP3, and ZP4. ZP3 is essential for sperm binding and zona matrix formation.</text>
</comment>
<keyword evidence="7 14" id="KW-0165">Cleavage on pair of basic residues</keyword>
<dbReference type="Gene3D" id="2.60.40.3210">
    <property type="entry name" value="Zona pellucida, ZP-N domain"/>
    <property type="match status" value="1"/>
</dbReference>
<dbReference type="Pfam" id="PF23344">
    <property type="entry name" value="ZP-N"/>
    <property type="match status" value="1"/>
</dbReference>
<keyword evidence="10" id="KW-1133">Transmembrane helix</keyword>